<gene>
    <name evidence="1" type="ORF">CYNAS_LOCUS9370</name>
</gene>
<protein>
    <submittedName>
        <fullName evidence="1">Uncharacterized protein</fullName>
    </submittedName>
</protein>
<organism evidence="1 2">
    <name type="scientific">Cylicocyclus nassatus</name>
    <name type="common">Nematode worm</name>
    <dbReference type="NCBI Taxonomy" id="53992"/>
    <lineage>
        <taxon>Eukaryota</taxon>
        <taxon>Metazoa</taxon>
        <taxon>Ecdysozoa</taxon>
        <taxon>Nematoda</taxon>
        <taxon>Chromadorea</taxon>
        <taxon>Rhabditida</taxon>
        <taxon>Rhabditina</taxon>
        <taxon>Rhabditomorpha</taxon>
        <taxon>Strongyloidea</taxon>
        <taxon>Strongylidae</taxon>
        <taxon>Cylicocyclus</taxon>
    </lineage>
</organism>
<dbReference type="AlphaFoldDB" id="A0AA36GSH9"/>
<dbReference type="EMBL" id="CATQJL010000223">
    <property type="protein sequence ID" value="CAJ0597387.1"/>
    <property type="molecule type" value="Genomic_DNA"/>
</dbReference>
<accession>A0AA36GSH9</accession>
<comment type="caution">
    <text evidence="1">The sequence shown here is derived from an EMBL/GenBank/DDBJ whole genome shotgun (WGS) entry which is preliminary data.</text>
</comment>
<dbReference type="Proteomes" id="UP001176961">
    <property type="component" value="Unassembled WGS sequence"/>
</dbReference>
<sequence>MSSGPFTDRVEAEARAEEVEKYLSDHEFKDKFVELLKILHYTPVHSLPSDPEQLYRFFAKAVLTGSGFFPVWSHTSCWVTIW</sequence>
<name>A0AA36GSH9_CYLNA</name>
<keyword evidence="2" id="KW-1185">Reference proteome</keyword>
<reference evidence="1" key="1">
    <citation type="submission" date="2023-07" db="EMBL/GenBank/DDBJ databases">
        <authorList>
            <consortium name="CYATHOMIX"/>
        </authorList>
    </citation>
    <scope>NUCLEOTIDE SEQUENCE</scope>
    <source>
        <strain evidence="1">N/A</strain>
    </source>
</reference>
<proteinExistence type="predicted"/>
<evidence type="ECO:0000313" key="2">
    <source>
        <dbReference type="Proteomes" id="UP001176961"/>
    </source>
</evidence>
<evidence type="ECO:0000313" key="1">
    <source>
        <dbReference type="EMBL" id="CAJ0597387.1"/>
    </source>
</evidence>